<dbReference type="InterPro" id="IPR006124">
    <property type="entry name" value="Metalloenzyme"/>
</dbReference>
<dbReference type="GO" id="GO:0000287">
    <property type="term" value="F:magnesium ion binding"/>
    <property type="evidence" value="ECO:0007669"/>
    <property type="project" value="InterPro"/>
</dbReference>
<evidence type="ECO:0000256" key="3">
    <source>
        <dbReference type="ARBA" id="ARBA00023211"/>
    </source>
</evidence>
<dbReference type="AlphaFoldDB" id="B8G766"/>
<keyword evidence="2" id="KW-0479">Metal-binding</keyword>
<dbReference type="InterPro" id="IPR010045">
    <property type="entry name" value="DeoB"/>
</dbReference>
<dbReference type="SUPFAM" id="SSF53649">
    <property type="entry name" value="Alkaline phosphatase-like"/>
    <property type="match status" value="1"/>
</dbReference>
<keyword evidence="3" id="KW-0464">Manganese</keyword>
<dbReference type="Gene3D" id="3.40.720.10">
    <property type="entry name" value="Alkaline Phosphatase, subunit A"/>
    <property type="match status" value="1"/>
</dbReference>
<dbReference type="OrthoDB" id="9778226at2"/>
<proteinExistence type="inferred from homology"/>
<evidence type="ECO:0000256" key="2">
    <source>
        <dbReference type="ARBA" id="ARBA00022723"/>
    </source>
</evidence>
<dbReference type="GO" id="GO:0005829">
    <property type="term" value="C:cytosol"/>
    <property type="evidence" value="ECO:0007669"/>
    <property type="project" value="TreeGrafter"/>
</dbReference>
<dbReference type="STRING" id="326427.Cagg_1113"/>
<keyword evidence="6" id="KW-1185">Reference proteome</keyword>
<dbReference type="PANTHER" id="PTHR21110:SF0">
    <property type="entry name" value="PHOSPHOPENTOMUTASE"/>
    <property type="match status" value="1"/>
</dbReference>
<evidence type="ECO:0000313" key="6">
    <source>
        <dbReference type="Proteomes" id="UP000002508"/>
    </source>
</evidence>
<dbReference type="KEGG" id="cag:Cagg_1113"/>
<dbReference type="GO" id="GO:0008973">
    <property type="term" value="F:phosphopentomutase activity"/>
    <property type="evidence" value="ECO:0007669"/>
    <property type="project" value="InterPro"/>
</dbReference>
<dbReference type="GO" id="GO:0009117">
    <property type="term" value="P:nucleotide metabolic process"/>
    <property type="evidence" value="ECO:0007669"/>
    <property type="project" value="InterPro"/>
</dbReference>
<dbReference type="PANTHER" id="PTHR21110">
    <property type="entry name" value="PHOSPHOPENTOMUTASE"/>
    <property type="match status" value="1"/>
</dbReference>
<dbReference type="eggNOG" id="COG1015">
    <property type="taxonomic scope" value="Bacteria"/>
</dbReference>
<accession>B8G766</accession>
<organism evidence="5 6">
    <name type="scientific">Chloroflexus aggregans (strain MD-66 / DSM 9485)</name>
    <dbReference type="NCBI Taxonomy" id="326427"/>
    <lineage>
        <taxon>Bacteria</taxon>
        <taxon>Bacillati</taxon>
        <taxon>Chloroflexota</taxon>
        <taxon>Chloroflexia</taxon>
        <taxon>Chloroflexales</taxon>
        <taxon>Chloroflexineae</taxon>
        <taxon>Chloroflexaceae</taxon>
        <taxon>Chloroflexus</taxon>
    </lineage>
</organism>
<comment type="similarity">
    <text evidence="1">Belongs to the phosphopentomutase family.</text>
</comment>
<protein>
    <submittedName>
        <fullName evidence="5">Metalloenzyme domain protein</fullName>
    </submittedName>
</protein>
<dbReference type="EMBL" id="CP001337">
    <property type="protein sequence ID" value="ACL24023.1"/>
    <property type="molecule type" value="Genomic_DNA"/>
</dbReference>
<evidence type="ECO:0000313" key="5">
    <source>
        <dbReference type="EMBL" id="ACL24023.1"/>
    </source>
</evidence>
<sequence>MALTFVFLDGVGLAPATADNPLAQVPMPTIRRLLRGPLTTEQIGFRDELLLAPLDACLGVDGLPQSGTNHVALLAGVNAPALHGHHQPHFPPVALRPLLAERSLFRRARLQGKRVAFVNVVTTGYWQALATRRLRHSAGVIAAEGAGLYLRDLNDLRAGQALSWDITGEGLAARDPDAATIPPISPQLAGERLAHFALDYDLVFFECFLPDLAGHGRLGPHGATIALSRIDGLFEGWLRARRPTDTLLVTSDHGNIEQASSMTHTTAPTPLLVIGPRAASFRHVRRIDEVADAVMTALADEPSRAGTPAR</sequence>
<feature type="domain" description="Metalloenzyme" evidence="4">
    <location>
        <begin position="199"/>
        <end position="285"/>
    </location>
</feature>
<dbReference type="HOGENOM" id="CLU_079842_0_0_0"/>
<name>B8G766_CHLAD</name>
<dbReference type="Proteomes" id="UP000002508">
    <property type="component" value="Chromosome"/>
</dbReference>
<dbReference type="GO" id="GO:0043094">
    <property type="term" value="P:metabolic compound salvage"/>
    <property type="evidence" value="ECO:0007669"/>
    <property type="project" value="InterPro"/>
</dbReference>
<evidence type="ECO:0000259" key="4">
    <source>
        <dbReference type="Pfam" id="PF01676"/>
    </source>
</evidence>
<dbReference type="Pfam" id="PF01676">
    <property type="entry name" value="Metalloenzyme"/>
    <property type="match status" value="1"/>
</dbReference>
<reference evidence="5" key="1">
    <citation type="submission" date="2008-12" db="EMBL/GenBank/DDBJ databases">
        <title>Complete sequence of Chloroflexus aggregans DSM 9485.</title>
        <authorList>
            <consortium name="US DOE Joint Genome Institute"/>
            <person name="Lucas S."/>
            <person name="Copeland A."/>
            <person name="Lapidus A."/>
            <person name="Glavina del Rio T."/>
            <person name="Dalin E."/>
            <person name="Tice H."/>
            <person name="Pitluck S."/>
            <person name="Foster B."/>
            <person name="Larimer F."/>
            <person name="Land M."/>
            <person name="Hauser L."/>
            <person name="Kyrpides N."/>
            <person name="Mikhailova N."/>
            <person name="Bryant D."/>
            <person name="Richardson P."/>
        </authorList>
    </citation>
    <scope>NUCLEOTIDE SEQUENCE</scope>
    <source>
        <strain evidence="5">DSM 9485</strain>
    </source>
</reference>
<dbReference type="RefSeq" id="WP_012616387.1">
    <property type="nucleotide sequence ID" value="NC_011831.1"/>
</dbReference>
<evidence type="ECO:0000256" key="1">
    <source>
        <dbReference type="ARBA" id="ARBA00010373"/>
    </source>
</evidence>
<gene>
    <name evidence="5" type="ordered locus">Cagg_1113</name>
</gene>
<dbReference type="InterPro" id="IPR017850">
    <property type="entry name" value="Alkaline_phosphatase_core_sf"/>
</dbReference>